<gene>
    <name evidence="1" type="ORF">LHYA1_G001927</name>
</gene>
<evidence type="ECO:0008006" key="3">
    <source>
        <dbReference type="Google" id="ProtNLM"/>
    </source>
</evidence>
<dbReference type="EMBL" id="QGMH01000029">
    <property type="protein sequence ID" value="TVY28571.1"/>
    <property type="molecule type" value="Genomic_DNA"/>
</dbReference>
<dbReference type="RefSeq" id="XP_031007359.1">
    <property type="nucleotide sequence ID" value="XM_031146905.1"/>
</dbReference>
<dbReference type="Proteomes" id="UP000431533">
    <property type="component" value="Unassembled WGS sequence"/>
</dbReference>
<evidence type="ECO:0000313" key="1">
    <source>
        <dbReference type="EMBL" id="TVY28571.1"/>
    </source>
</evidence>
<organism evidence="1 2">
    <name type="scientific">Lachnellula hyalina</name>
    <dbReference type="NCBI Taxonomy" id="1316788"/>
    <lineage>
        <taxon>Eukaryota</taxon>
        <taxon>Fungi</taxon>
        <taxon>Dikarya</taxon>
        <taxon>Ascomycota</taxon>
        <taxon>Pezizomycotina</taxon>
        <taxon>Leotiomycetes</taxon>
        <taxon>Helotiales</taxon>
        <taxon>Lachnaceae</taxon>
        <taxon>Lachnellula</taxon>
    </lineage>
</organism>
<protein>
    <recommendedName>
        <fullName evidence="3">Nucleoside 2-deoxyribosyltransferase domain-containing protein</fullName>
    </recommendedName>
</protein>
<dbReference type="Pfam" id="PF15891">
    <property type="entry name" value="Nuc_deoxyri_tr2"/>
    <property type="match status" value="1"/>
</dbReference>
<dbReference type="GeneID" id="41982125"/>
<reference evidence="1 2" key="1">
    <citation type="submission" date="2018-05" db="EMBL/GenBank/DDBJ databases">
        <title>Genome sequencing and assembly of the regulated plant pathogen Lachnellula willkommii and related sister species for the development of diagnostic species identification markers.</title>
        <authorList>
            <person name="Giroux E."/>
            <person name="Bilodeau G."/>
        </authorList>
    </citation>
    <scope>NUCLEOTIDE SEQUENCE [LARGE SCALE GENOMIC DNA]</scope>
    <source>
        <strain evidence="1 2">CBS 185.66</strain>
    </source>
</reference>
<dbReference type="AlphaFoldDB" id="A0A8H8U2Y1"/>
<name>A0A8H8U2Y1_9HELO</name>
<dbReference type="InterPro" id="IPR039470">
    <property type="entry name" value="Nuc_deoxyri_tr2"/>
</dbReference>
<dbReference type="Gene3D" id="3.40.50.450">
    <property type="match status" value="1"/>
</dbReference>
<evidence type="ECO:0000313" key="2">
    <source>
        <dbReference type="Proteomes" id="UP000431533"/>
    </source>
</evidence>
<comment type="caution">
    <text evidence="1">The sequence shown here is derived from an EMBL/GenBank/DDBJ whole genome shotgun (WGS) entry which is preliminary data.</text>
</comment>
<dbReference type="OrthoDB" id="2893324at2759"/>
<sequence>MPALIIKAPTPLPPSLSSPTIFLSGTISPPPAPTWQSTLSTSLSHLAVTILNPLRPDWDASWRENRSDARFVTQVNWELDGLERADVVVVYFGAEAKAPVTLLELGLVVGRGKRVVVCCEDGFWKRGNVELLCEKMGVAYVGSLEELRRVVVGMLRELGVSVDG</sequence>
<keyword evidence="2" id="KW-1185">Reference proteome</keyword>
<dbReference type="SUPFAM" id="SSF52309">
    <property type="entry name" value="N-(deoxy)ribosyltransferase-like"/>
    <property type="match status" value="1"/>
</dbReference>
<proteinExistence type="predicted"/>
<accession>A0A8H8U2Y1</accession>